<evidence type="ECO:0000256" key="3">
    <source>
        <dbReference type="ARBA" id="ARBA00004868"/>
    </source>
</evidence>
<evidence type="ECO:0000256" key="6">
    <source>
        <dbReference type="ARBA" id="ARBA00022741"/>
    </source>
</evidence>
<dbReference type="GO" id="GO:0000287">
    <property type="term" value="F:magnesium ion binding"/>
    <property type="evidence" value="ECO:0007669"/>
    <property type="project" value="UniProtKB-UniRule"/>
</dbReference>
<feature type="binding site" evidence="11">
    <location>
        <position position="203"/>
    </location>
    <ligand>
        <name>ATP</name>
        <dbReference type="ChEBI" id="CHEBI:30616"/>
    </ligand>
</feature>
<evidence type="ECO:0000256" key="9">
    <source>
        <dbReference type="ARBA" id="ARBA00022842"/>
    </source>
</evidence>
<proteinExistence type="inferred from homology"/>
<dbReference type="PRINTS" id="PR01099">
    <property type="entry name" value="HYETHTZKNASE"/>
</dbReference>
<organism evidence="12 13">
    <name type="scientific">Adlercreutzia hattorii</name>
    <dbReference type="NCBI Taxonomy" id="2707299"/>
    <lineage>
        <taxon>Bacteria</taxon>
        <taxon>Bacillati</taxon>
        <taxon>Actinomycetota</taxon>
        <taxon>Coriobacteriia</taxon>
        <taxon>Eggerthellales</taxon>
        <taxon>Eggerthellaceae</taxon>
        <taxon>Adlercreutzia</taxon>
    </lineage>
</organism>
<reference evidence="13" key="2">
    <citation type="submission" date="2020-03" db="EMBL/GenBank/DDBJ databases">
        <title>Complete Genome Sequence of Adlercreutzia sp. strain 8CFCBH1 Producing Equol, Isolated from Healthy Japanese Feces.</title>
        <authorList>
            <person name="Ogata Y."/>
            <person name="Sakamoto M."/>
            <person name="Ohkuma M."/>
            <person name="Hattori M."/>
            <person name="Suda W."/>
        </authorList>
    </citation>
    <scope>NUCLEOTIDE SEQUENCE [LARGE SCALE GENOMIC DNA]</scope>
    <source>
        <strain evidence="13">8CFCBH1</strain>
    </source>
</reference>
<keyword evidence="7 11" id="KW-0418">Kinase</keyword>
<comment type="function">
    <text evidence="11">Catalyzes the phosphorylation of the hydroxyl group of 4-methyl-5-beta-hydroxyethylthiazole (THZ).</text>
</comment>
<dbReference type="GO" id="GO:0009228">
    <property type="term" value="P:thiamine biosynthetic process"/>
    <property type="evidence" value="ECO:0007669"/>
    <property type="project" value="UniProtKB-KW"/>
</dbReference>
<reference evidence="13" key="1">
    <citation type="journal article" date="2020" name="Microbiol. Resour. Announc.">
        <title>Complete Genome Sequence of Adlercreutzia sp. Strain 8CFCBH1, a Potent Producer of Equol, Isolated from Healthy Japanese Feces.</title>
        <authorList>
            <person name="Ogata Y."/>
            <person name="Sakamoto M."/>
            <person name="Ohkuma M."/>
            <person name="Hattori M."/>
            <person name="Suda W."/>
        </authorList>
    </citation>
    <scope>NUCLEOTIDE SEQUENCE [LARGE SCALE GENOMIC DNA]</scope>
    <source>
        <strain evidence="13">8CFCBH1</strain>
    </source>
</reference>
<evidence type="ECO:0000313" key="13">
    <source>
        <dbReference type="Proteomes" id="UP000501727"/>
    </source>
</evidence>
<keyword evidence="5 11" id="KW-0479">Metal-binding</keyword>
<evidence type="ECO:0000256" key="10">
    <source>
        <dbReference type="ARBA" id="ARBA00022977"/>
    </source>
</evidence>
<dbReference type="KEGG" id="ahat:ADCFC_19850"/>
<dbReference type="SUPFAM" id="SSF53613">
    <property type="entry name" value="Ribokinase-like"/>
    <property type="match status" value="1"/>
</dbReference>
<keyword evidence="4 11" id="KW-0808">Transferase</keyword>
<dbReference type="RefSeq" id="WP_197745948.1">
    <property type="nucleotide sequence ID" value="NZ_AP022829.1"/>
</dbReference>
<accession>A0A6F8SP66</accession>
<feature type="binding site" evidence="11">
    <location>
        <position position="230"/>
    </location>
    <ligand>
        <name>substrate</name>
    </ligand>
</feature>
<dbReference type="Pfam" id="PF02110">
    <property type="entry name" value="HK"/>
    <property type="match status" value="1"/>
</dbReference>
<keyword evidence="8 11" id="KW-0067">ATP-binding</keyword>
<keyword evidence="9 11" id="KW-0460">Magnesium</keyword>
<comment type="similarity">
    <text evidence="11">Belongs to the Thz kinase family.</text>
</comment>
<sequence length="308" mass="30676">MTEPSTCAISAPADACASRSTRTEAELRAFMARAVHEVRETNPLAPSITNTVTQNFVANAQLAVGGSAAMVYLPDEGECVAALGGAVYINLGTLLPVYEQTVPATARACAAAGKPWVLDPVGIGIGSLRTQLIEAVHENPPAILRGNASEIIAVAELWGLAGDSSDDASGDGPRGVDSTDSVDAAERAAVACARFTGGAVAVSGATDLVTDGAQVARLSGGSPLMTCITGSGCSLGGVAAVYACVADPFVAALTATAAYNLAGLRAAEACSGSGSFQVAFLDALYNLTAEEVAEAPLALASASGTQAL</sequence>
<dbReference type="EMBL" id="AP022829">
    <property type="protein sequence ID" value="BCA89366.1"/>
    <property type="molecule type" value="Genomic_DNA"/>
</dbReference>
<dbReference type="GO" id="GO:0005524">
    <property type="term" value="F:ATP binding"/>
    <property type="evidence" value="ECO:0007669"/>
    <property type="project" value="UniProtKB-UniRule"/>
</dbReference>
<feature type="binding site" evidence="11">
    <location>
        <position position="70"/>
    </location>
    <ligand>
        <name>substrate</name>
    </ligand>
</feature>
<evidence type="ECO:0000256" key="2">
    <source>
        <dbReference type="ARBA" id="ARBA00001946"/>
    </source>
</evidence>
<protein>
    <recommendedName>
        <fullName evidence="11">Hydroxyethylthiazole kinase</fullName>
        <ecNumber evidence="11">2.7.1.50</ecNumber>
    </recommendedName>
    <alternativeName>
        <fullName evidence="11">4-methyl-5-beta-hydroxyethylthiazole kinase</fullName>
        <shortName evidence="11">TH kinase</shortName>
        <shortName evidence="11">Thz kinase</shortName>
    </alternativeName>
</protein>
<comment type="pathway">
    <text evidence="3 11">Cofactor biosynthesis; thiamine diphosphate biosynthesis; 4-methyl-5-(2-phosphoethyl)-thiazole from 5-(2-hydroxyethyl)-4-methylthiazole: step 1/1.</text>
</comment>
<evidence type="ECO:0000256" key="7">
    <source>
        <dbReference type="ARBA" id="ARBA00022777"/>
    </source>
</evidence>
<comment type="catalytic activity">
    <reaction evidence="1 11">
        <text>5-(2-hydroxyethyl)-4-methylthiazole + ATP = 4-methyl-5-(2-phosphooxyethyl)-thiazole + ADP + H(+)</text>
        <dbReference type="Rhea" id="RHEA:24212"/>
        <dbReference type="ChEBI" id="CHEBI:15378"/>
        <dbReference type="ChEBI" id="CHEBI:17957"/>
        <dbReference type="ChEBI" id="CHEBI:30616"/>
        <dbReference type="ChEBI" id="CHEBI:58296"/>
        <dbReference type="ChEBI" id="CHEBI:456216"/>
        <dbReference type="EC" id="2.7.1.50"/>
    </reaction>
</comment>
<dbReference type="Proteomes" id="UP000501727">
    <property type="component" value="Chromosome"/>
</dbReference>
<evidence type="ECO:0000313" key="12">
    <source>
        <dbReference type="EMBL" id="BCA89366.1"/>
    </source>
</evidence>
<dbReference type="AlphaFoldDB" id="A0A6F8SP66"/>
<dbReference type="CDD" id="cd01170">
    <property type="entry name" value="THZ_kinase"/>
    <property type="match status" value="1"/>
</dbReference>
<dbReference type="PIRSF" id="PIRSF000513">
    <property type="entry name" value="Thz_kinase"/>
    <property type="match status" value="1"/>
</dbReference>
<dbReference type="NCBIfam" id="NF006830">
    <property type="entry name" value="PRK09355.1"/>
    <property type="match status" value="1"/>
</dbReference>
<dbReference type="InterPro" id="IPR000417">
    <property type="entry name" value="Hyethyz_kinase"/>
</dbReference>
<keyword evidence="13" id="KW-1185">Reference proteome</keyword>
<keyword evidence="10 11" id="KW-0784">Thiamine biosynthesis</keyword>
<dbReference type="UniPathway" id="UPA00060">
    <property type="reaction ID" value="UER00139"/>
</dbReference>
<dbReference type="GO" id="GO:0009229">
    <property type="term" value="P:thiamine diphosphate biosynthetic process"/>
    <property type="evidence" value="ECO:0007669"/>
    <property type="project" value="UniProtKB-UniRule"/>
</dbReference>
<dbReference type="GO" id="GO:0004417">
    <property type="term" value="F:hydroxyethylthiazole kinase activity"/>
    <property type="evidence" value="ECO:0007669"/>
    <property type="project" value="UniProtKB-UniRule"/>
</dbReference>
<evidence type="ECO:0000256" key="1">
    <source>
        <dbReference type="ARBA" id="ARBA00001771"/>
    </source>
</evidence>
<dbReference type="EC" id="2.7.1.50" evidence="11"/>
<dbReference type="InterPro" id="IPR029056">
    <property type="entry name" value="Ribokinase-like"/>
</dbReference>
<comment type="cofactor">
    <cofactor evidence="2 11">
        <name>Mg(2+)</name>
        <dbReference type="ChEBI" id="CHEBI:18420"/>
    </cofactor>
</comment>
<keyword evidence="6 11" id="KW-0547">Nucleotide-binding</keyword>
<name>A0A6F8SP66_9ACTN</name>
<evidence type="ECO:0000256" key="5">
    <source>
        <dbReference type="ARBA" id="ARBA00022723"/>
    </source>
</evidence>
<dbReference type="HAMAP" id="MF_00228">
    <property type="entry name" value="Thz_kinase"/>
    <property type="match status" value="1"/>
</dbReference>
<gene>
    <name evidence="11 12" type="primary">thiM</name>
    <name evidence="12" type="ORF">ADCFC_18630</name>
</gene>
<evidence type="ECO:0000256" key="4">
    <source>
        <dbReference type="ARBA" id="ARBA00022679"/>
    </source>
</evidence>
<evidence type="ECO:0000256" key="11">
    <source>
        <dbReference type="HAMAP-Rule" id="MF_00228"/>
    </source>
</evidence>
<feature type="binding site" evidence="11">
    <location>
        <position position="145"/>
    </location>
    <ligand>
        <name>ATP</name>
        <dbReference type="ChEBI" id="CHEBI:30616"/>
    </ligand>
</feature>
<dbReference type="Gene3D" id="3.40.1190.20">
    <property type="match status" value="1"/>
</dbReference>
<evidence type="ECO:0000256" key="8">
    <source>
        <dbReference type="ARBA" id="ARBA00022840"/>
    </source>
</evidence>